<dbReference type="Proteomes" id="UP001148614">
    <property type="component" value="Unassembled WGS sequence"/>
</dbReference>
<dbReference type="PRINTS" id="PR00111">
    <property type="entry name" value="ABHYDROLASE"/>
</dbReference>
<gene>
    <name evidence="2" type="ORF">NPX13_g9840</name>
</gene>
<organism evidence="2 3">
    <name type="scientific">Xylaria arbuscula</name>
    <dbReference type="NCBI Taxonomy" id="114810"/>
    <lineage>
        <taxon>Eukaryota</taxon>
        <taxon>Fungi</taxon>
        <taxon>Dikarya</taxon>
        <taxon>Ascomycota</taxon>
        <taxon>Pezizomycotina</taxon>
        <taxon>Sordariomycetes</taxon>
        <taxon>Xylariomycetidae</taxon>
        <taxon>Xylariales</taxon>
        <taxon>Xylariaceae</taxon>
        <taxon>Xylaria</taxon>
    </lineage>
</organism>
<protein>
    <recommendedName>
        <fullName evidence="1">AB hydrolase-1 domain-containing protein</fullName>
    </recommendedName>
</protein>
<feature type="domain" description="AB hydrolase-1" evidence="1">
    <location>
        <begin position="30"/>
        <end position="271"/>
    </location>
</feature>
<dbReference type="AlphaFoldDB" id="A0A9W8N603"/>
<dbReference type="EMBL" id="JANPWZ010002553">
    <property type="protein sequence ID" value="KAJ3557860.1"/>
    <property type="molecule type" value="Genomic_DNA"/>
</dbReference>
<evidence type="ECO:0000259" key="1">
    <source>
        <dbReference type="Pfam" id="PF12697"/>
    </source>
</evidence>
<dbReference type="PANTHER" id="PTHR43798">
    <property type="entry name" value="MONOACYLGLYCEROL LIPASE"/>
    <property type="match status" value="1"/>
</dbReference>
<comment type="caution">
    <text evidence="2">The sequence shown here is derived from an EMBL/GenBank/DDBJ whole genome shotgun (WGS) entry which is preliminary data.</text>
</comment>
<reference evidence="2" key="1">
    <citation type="submission" date="2022-07" db="EMBL/GenBank/DDBJ databases">
        <title>Genome Sequence of Xylaria arbuscula.</title>
        <authorList>
            <person name="Buettner E."/>
        </authorList>
    </citation>
    <scope>NUCLEOTIDE SEQUENCE</scope>
    <source>
        <strain evidence="2">VT107</strain>
    </source>
</reference>
<dbReference type="PANTHER" id="PTHR43798:SF33">
    <property type="entry name" value="HYDROLASE, PUTATIVE (AFU_ORTHOLOGUE AFUA_2G14860)-RELATED"/>
    <property type="match status" value="1"/>
</dbReference>
<evidence type="ECO:0000313" key="2">
    <source>
        <dbReference type="EMBL" id="KAJ3557860.1"/>
    </source>
</evidence>
<dbReference type="InterPro" id="IPR050266">
    <property type="entry name" value="AB_hydrolase_sf"/>
</dbReference>
<dbReference type="Gene3D" id="3.40.50.1820">
    <property type="entry name" value="alpha/beta hydrolase"/>
    <property type="match status" value="1"/>
</dbReference>
<dbReference type="GO" id="GO:0016020">
    <property type="term" value="C:membrane"/>
    <property type="evidence" value="ECO:0007669"/>
    <property type="project" value="TreeGrafter"/>
</dbReference>
<sequence length="284" mass="31413">MQEQKIETEFGTLWTACSEPQASSNTNPAILFLHGNAVSSRIFEPLMSSPELKDNYKLIVFDYPGHGRSSDAPDPNRSYYQYAYAEAALEVLRHYNITQVILLGWSLGGHVALEFVSVLADTKKPSNLDITGITITGTPPVPKQQITGFQKEANLSALFNPEASREDLIKVASDFTKAAPPDWLVEDVLRTNRLAGRTMGAKFMEGLCSDQIKIVHDFKGSIAVVNGGSEPFLDLDYCDSVCKGSPRLWRGECVRLKDEGHAPFFDNPQGFLTVFLDFVNSCKL</sequence>
<dbReference type="Pfam" id="PF12697">
    <property type="entry name" value="Abhydrolase_6"/>
    <property type="match status" value="1"/>
</dbReference>
<name>A0A9W8N603_9PEZI</name>
<dbReference type="SUPFAM" id="SSF53474">
    <property type="entry name" value="alpha/beta-Hydrolases"/>
    <property type="match status" value="1"/>
</dbReference>
<proteinExistence type="predicted"/>
<accession>A0A9W8N603</accession>
<dbReference type="InterPro" id="IPR029058">
    <property type="entry name" value="AB_hydrolase_fold"/>
</dbReference>
<keyword evidence="3" id="KW-1185">Reference proteome</keyword>
<evidence type="ECO:0000313" key="3">
    <source>
        <dbReference type="Proteomes" id="UP001148614"/>
    </source>
</evidence>
<dbReference type="InterPro" id="IPR000073">
    <property type="entry name" value="AB_hydrolase_1"/>
</dbReference>